<evidence type="ECO:0000313" key="3">
    <source>
        <dbReference type="Proteomes" id="UP000299102"/>
    </source>
</evidence>
<feature type="compositionally biased region" description="Polar residues" evidence="1">
    <location>
        <begin position="27"/>
        <end position="38"/>
    </location>
</feature>
<feature type="region of interest" description="Disordered" evidence="1">
    <location>
        <begin position="1"/>
        <end position="54"/>
    </location>
</feature>
<reference evidence="2 3" key="1">
    <citation type="journal article" date="2019" name="Commun. Biol.">
        <title>The bagworm genome reveals a unique fibroin gene that provides high tensile strength.</title>
        <authorList>
            <person name="Kono N."/>
            <person name="Nakamura H."/>
            <person name="Ohtoshi R."/>
            <person name="Tomita M."/>
            <person name="Numata K."/>
            <person name="Arakawa K."/>
        </authorList>
    </citation>
    <scope>NUCLEOTIDE SEQUENCE [LARGE SCALE GENOMIC DNA]</scope>
</reference>
<evidence type="ECO:0000256" key="1">
    <source>
        <dbReference type="SAM" id="MobiDB-lite"/>
    </source>
</evidence>
<comment type="caution">
    <text evidence="2">The sequence shown here is derived from an EMBL/GenBank/DDBJ whole genome shotgun (WGS) entry which is preliminary data.</text>
</comment>
<dbReference type="Proteomes" id="UP000299102">
    <property type="component" value="Unassembled WGS sequence"/>
</dbReference>
<gene>
    <name evidence="2" type="ORF">EVAR_20979_1</name>
</gene>
<accession>A0A4C1V4X8</accession>
<proteinExistence type="predicted"/>
<organism evidence="2 3">
    <name type="scientific">Eumeta variegata</name>
    <name type="common">Bagworm moth</name>
    <name type="synonym">Eumeta japonica</name>
    <dbReference type="NCBI Taxonomy" id="151549"/>
    <lineage>
        <taxon>Eukaryota</taxon>
        <taxon>Metazoa</taxon>
        <taxon>Ecdysozoa</taxon>
        <taxon>Arthropoda</taxon>
        <taxon>Hexapoda</taxon>
        <taxon>Insecta</taxon>
        <taxon>Pterygota</taxon>
        <taxon>Neoptera</taxon>
        <taxon>Endopterygota</taxon>
        <taxon>Lepidoptera</taxon>
        <taxon>Glossata</taxon>
        <taxon>Ditrysia</taxon>
        <taxon>Tineoidea</taxon>
        <taxon>Psychidae</taxon>
        <taxon>Oiketicinae</taxon>
        <taxon>Eumeta</taxon>
    </lineage>
</organism>
<sequence>MMTRRRCTARLVYAQGDSRVAKRRAPSSGTGSRVTTRDQSPVGPVPSPVQSPHRATTMVSSSQRLLSRHQSLDIEVPQSKRETLWCASTGG</sequence>
<keyword evidence="3" id="KW-1185">Reference proteome</keyword>
<evidence type="ECO:0000313" key="2">
    <source>
        <dbReference type="EMBL" id="GBP33868.1"/>
    </source>
</evidence>
<protein>
    <submittedName>
        <fullName evidence="2">Uncharacterized protein</fullName>
    </submittedName>
</protein>
<name>A0A4C1V4X8_EUMVA</name>
<dbReference type="EMBL" id="BGZK01000280">
    <property type="protein sequence ID" value="GBP33868.1"/>
    <property type="molecule type" value="Genomic_DNA"/>
</dbReference>
<dbReference type="AlphaFoldDB" id="A0A4C1V4X8"/>